<dbReference type="EMBL" id="CM045764">
    <property type="protein sequence ID" value="KAI8009070.1"/>
    <property type="molecule type" value="Genomic_DNA"/>
</dbReference>
<sequence length="294" mass="34184">MDYDPTHPFLQRNDEAFKKFFNVESEFMAAQGYSDNAEKAITRSIVVTLIEILSKGTDYDAFVPYLAVNYLDRFLSRKSHLPALERNPRKNTKLFAICCFTLASKMRNRDFSVPNFLAKRKLTTSVNPLLFLVMELRILTTLEWRMRSLTAINFMEYFYPFFKLRHPQPIRGFTRRDISQSILSVQGDIKFTQFKPSIIAASAVLSASFEAFPAQILQRAEAFLRCQYIDKDALLLYMEAMGIEVQQNMEGLKEAVKLDEVKKLRKMKQVKSGKRKEWRKSRNLGNKGKNLQKT</sequence>
<evidence type="ECO:0000313" key="1">
    <source>
        <dbReference type="EMBL" id="KAI8009070.1"/>
    </source>
</evidence>
<dbReference type="Proteomes" id="UP001060215">
    <property type="component" value="Chromosome 7"/>
</dbReference>
<accession>A0ACC0H7C6</accession>
<keyword evidence="2" id="KW-1185">Reference proteome</keyword>
<reference evidence="1 2" key="1">
    <citation type="journal article" date="2022" name="Plant J.">
        <title>Chromosome-level genome of Camellia lanceoleosa provides a valuable resource for understanding genome evolution and self-incompatibility.</title>
        <authorList>
            <person name="Gong W."/>
            <person name="Xiao S."/>
            <person name="Wang L."/>
            <person name="Liao Z."/>
            <person name="Chang Y."/>
            <person name="Mo W."/>
            <person name="Hu G."/>
            <person name="Li W."/>
            <person name="Zhao G."/>
            <person name="Zhu H."/>
            <person name="Hu X."/>
            <person name="Ji K."/>
            <person name="Xiang X."/>
            <person name="Song Q."/>
            <person name="Yuan D."/>
            <person name="Jin S."/>
            <person name="Zhang L."/>
        </authorList>
    </citation>
    <scope>NUCLEOTIDE SEQUENCE [LARGE SCALE GENOMIC DNA]</scope>
    <source>
        <strain evidence="1">SQ_2022a</strain>
    </source>
</reference>
<protein>
    <submittedName>
        <fullName evidence="1">Cyclin-D6-1</fullName>
    </submittedName>
</protein>
<evidence type="ECO:0000313" key="2">
    <source>
        <dbReference type="Proteomes" id="UP001060215"/>
    </source>
</evidence>
<organism evidence="1 2">
    <name type="scientific">Camellia lanceoleosa</name>
    <dbReference type="NCBI Taxonomy" id="1840588"/>
    <lineage>
        <taxon>Eukaryota</taxon>
        <taxon>Viridiplantae</taxon>
        <taxon>Streptophyta</taxon>
        <taxon>Embryophyta</taxon>
        <taxon>Tracheophyta</taxon>
        <taxon>Spermatophyta</taxon>
        <taxon>Magnoliopsida</taxon>
        <taxon>eudicotyledons</taxon>
        <taxon>Gunneridae</taxon>
        <taxon>Pentapetalae</taxon>
        <taxon>asterids</taxon>
        <taxon>Ericales</taxon>
        <taxon>Theaceae</taxon>
        <taxon>Camellia</taxon>
    </lineage>
</organism>
<proteinExistence type="predicted"/>
<gene>
    <name evidence="1" type="ORF">LOK49_LG07G03231</name>
</gene>
<name>A0ACC0H7C6_9ERIC</name>
<comment type="caution">
    <text evidence="1">The sequence shown here is derived from an EMBL/GenBank/DDBJ whole genome shotgun (WGS) entry which is preliminary data.</text>
</comment>